<evidence type="ECO:0000256" key="1">
    <source>
        <dbReference type="SAM" id="Phobius"/>
    </source>
</evidence>
<protein>
    <submittedName>
        <fullName evidence="2">Uncharacterized iron-regulated membrane protein</fullName>
    </submittedName>
</protein>
<feature type="transmembrane region" description="Helical" evidence="1">
    <location>
        <begin position="195"/>
        <end position="220"/>
    </location>
</feature>
<reference evidence="2 3" key="1">
    <citation type="submission" date="2016-10" db="EMBL/GenBank/DDBJ databases">
        <authorList>
            <person name="de Groot N.N."/>
        </authorList>
    </citation>
    <scope>NUCLEOTIDE SEQUENCE [LARGE SCALE GENOMIC DNA]</scope>
    <source>
        <strain evidence="2 3">CGMCC 1.7005</strain>
    </source>
</reference>
<proteinExistence type="predicted"/>
<keyword evidence="1" id="KW-0812">Transmembrane</keyword>
<keyword evidence="1" id="KW-1133">Transmembrane helix</keyword>
<evidence type="ECO:0000313" key="2">
    <source>
        <dbReference type="EMBL" id="SFT83938.1"/>
    </source>
</evidence>
<dbReference type="InterPro" id="IPR005625">
    <property type="entry name" value="PepSY-ass_TM"/>
</dbReference>
<dbReference type="Pfam" id="PF03929">
    <property type="entry name" value="PepSY_TM"/>
    <property type="match status" value="1"/>
</dbReference>
<dbReference type="OrthoDB" id="111691at2"/>
<dbReference type="EMBL" id="FPAS01000005">
    <property type="protein sequence ID" value="SFT83938.1"/>
    <property type="molecule type" value="Genomic_DNA"/>
</dbReference>
<dbReference type="PROSITE" id="PS51257">
    <property type="entry name" value="PROKAR_LIPOPROTEIN"/>
    <property type="match status" value="1"/>
</dbReference>
<dbReference type="PANTHER" id="PTHR34219:SF3">
    <property type="entry name" value="BLL7967 PROTEIN"/>
    <property type="match status" value="1"/>
</dbReference>
<gene>
    <name evidence="2" type="ORF">SAMN05216474_2605</name>
</gene>
<accession>A0A1I7B9V6</accession>
<organism evidence="2 3">
    <name type="scientific">Lishizhenia tianjinensis</name>
    <dbReference type="NCBI Taxonomy" id="477690"/>
    <lineage>
        <taxon>Bacteria</taxon>
        <taxon>Pseudomonadati</taxon>
        <taxon>Bacteroidota</taxon>
        <taxon>Flavobacteriia</taxon>
        <taxon>Flavobacteriales</taxon>
        <taxon>Crocinitomicaceae</taxon>
        <taxon>Lishizhenia</taxon>
    </lineage>
</organism>
<dbReference type="RefSeq" id="WP_090251143.1">
    <property type="nucleotide sequence ID" value="NZ_FPAS01000005.1"/>
</dbReference>
<feature type="transmembrane region" description="Helical" evidence="1">
    <location>
        <begin position="143"/>
        <end position="163"/>
    </location>
</feature>
<feature type="transmembrane region" description="Helical" evidence="1">
    <location>
        <begin position="350"/>
        <end position="371"/>
    </location>
</feature>
<dbReference type="AlphaFoldDB" id="A0A1I7B9V6"/>
<keyword evidence="1" id="KW-0472">Membrane</keyword>
<sequence>MRKGFLVVHKWLGLITGVVVFIVAITGCFYAFKEEIQSLYQDYKHVELNDDPYLTPSQVAHIADSIYPQQHIHSINYLGKDKALEVMYYEDDTDTSELIYDAFYVHPTTGEGIKYVDLTAGFFRFILDGHYYLWLPEELGHTVVATSTLIFFFMLITGLILWWPKNKNARKQRFKFKWKETTKWKRKNYDLHNILGFYVISIAMVLCLTGLVWGFGWFAYGSYKLLGGEKSIVYVEPDSPSLKGQAALPTDLMENNMDEMWRRMMLEYPNADNIEVHVPHTDSSTIYISIKPDEGTHYRTDYRFFDQKTLEEVEVNHLWGKYADADATDKLYRMNYDIHIGAIAGLPGKIIAFLASLIIASLPVTGTLVWWGRRKKKKK</sequence>
<feature type="transmembrane region" description="Helical" evidence="1">
    <location>
        <begin position="12"/>
        <end position="32"/>
    </location>
</feature>
<dbReference type="Proteomes" id="UP000236454">
    <property type="component" value="Unassembled WGS sequence"/>
</dbReference>
<dbReference type="STRING" id="477690.SAMN05216474_2605"/>
<keyword evidence="3" id="KW-1185">Reference proteome</keyword>
<name>A0A1I7B9V6_9FLAO</name>
<dbReference type="PANTHER" id="PTHR34219">
    <property type="entry name" value="IRON-REGULATED INNER MEMBRANE PROTEIN-RELATED"/>
    <property type="match status" value="1"/>
</dbReference>
<evidence type="ECO:0000313" key="3">
    <source>
        <dbReference type="Proteomes" id="UP000236454"/>
    </source>
</evidence>